<dbReference type="VEuPathDB" id="FungiDB:VP01_1818g3"/>
<organism evidence="2 3">
    <name type="scientific">Puccinia sorghi</name>
    <dbReference type="NCBI Taxonomy" id="27349"/>
    <lineage>
        <taxon>Eukaryota</taxon>
        <taxon>Fungi</taxon>
        <taxon>Dikarya</taxon>
        <taxon>Basidiomycota</taxon>
        <taxon>Pucciniomycotina</taxon>
        <taxon>Pucciniomycetes</taxon>
        <taxon>Pucciniales</taxon>
        <taxon>Pucciniaceae</taxon>
        <taxon>Puccinia</taxon>
    </lineage>
</organism>
<protein>
    <submittedName>
        <fullName evidence="2">Uncharacterized protein</fullName>
    </submittedName>
</protein>
<keyword evidence="3" id="KW-1185">Reference proteome</keyword>
<dbReference type="OrthoDB" id="2504556at2759"/>
<reference evidence="2 3" key="1">
    <citation type="submission" date="2015-08" db="EMBL/GenBank/DDBJ databases">
        <title>Next Generation Sequencing and Analysis of the Genome of Puccinia sorghi L Schw, the Causal Agent of Maize Common Rust.</title>
        <authorList>
            <person name="Rochi L."/>
            <person name="Burguener G."/>
            <person name="Darino M."/>
            <person name="Turjanski A."/>
            <person name="Kreff E."/>
            <person name="Dieguez M.J."/>
            <person name="Sacco F."/>
        </authorList>
    </citation>
    <scope>NUCLEOTIDE SEQUENCE [LARGE SCALE GENOMIC DNA]</scope>
    <source>
        <strain evidence="2 3">RO10H11247</strain>
    </source>
</reference>
<feature type="region of interest" description="Disordered" evidence="1">
    <location>
        <begin position="25"/>
        <end position="64"/>
    </location>
</feature>
<feature type="region of interest" description="Disordered" evidence="1">
    <location>
        <begin position="105"/>
        <end position="135"/>
    </location>
</feature>
<evidence type="ECO:0000313" key="3">
    <source>
        <dbReference type="Proteomes" id="UP000037035"/>
    </source>
</evidence>
<evidence type="ECO:0000256" key="1">
    <source>
        <dbReference type="SAM" id="MobiDB-lite"/>
    </source>
</evidence>
<sequence length="135" mass="15291">MCIFAEWWARAVGVSRRCCGRRIPRAGESDWTGKKKRGQDGRWMKRKRQGISTVIQKTDSDDTLHQRVGDEEAQHPALLLHDGCHPYFPGTPWDQLELAPTVIVPSPPPNPIKSRPRHISPLFFYPPSSSPKSVP</sequence>
<proteinExistence type="predicted"/>
<dbReference type="AlphaFoldDB" id="A0A0L6VE55"/>
<feature type="compositionally biased region" description="Low complexity" evidence="1">
    <location>
        <begin position="120"/>
        <end position="135"/>
    </location>
</feature>
<gene>
    <name evidence="2" type="ORF">VP01_1818g3</name>
</gene>
<accession>A0A0L6VE55</accession>
<dbReference type="Proteomes" id="UP000037035">
    <property type="component" value="Unassembled WGS sequence"/>
</dbReference>
<dbReference type="EMBL" id="LAVV01006635">
    <property type="protein sequence ID" value="KNZ59009.1"/>
    <property type="molecule type" value="Genomic_DNA"/>
</dbReference>
<name>A0A0L6VE55_9BASI</name>
<feature type="compositionally biased region" description="Basic and acidic residues" evidence="1">
    <location>
        <begin position="25"/>
        <end position="43"/>
    </location>
</feature>
<evidence type="ECO:0000313" key="2">
    <source>
        <dbReference type="EMBL" id="KNZ59009.1"/>
    </source>
</evidence>
<comment type="caution">
    <text evidence="2">The sequence shown here is derived from an EMBL/GenBank/DDBJ whole genome shotgun (WGS) entry which is preliminary data.</text>
</comment>